<organism evidence="5 6">
    <name type="scientific">Knoellia aerolata DSM 18566</name>
    <dbReference type="NCBI Taxonomy" id="1385519"/>
    <lineage>
        <taxon>Bacteria</taxon>
        <taxon>Bacillati</taxon>
        <taxon>Actinomycetota</taxon>
        <taxon>Actinomycetes</taxon>
        <taxon>Micrococcales</taxon>
        <taxon>Intrasporangiaceae</taxon>
        <taxon>Knoellia</taxon>
    </lineage>
</organism>
<dbReference type="RefSeq" id="WP_035940586.1">
    <property type="nucleotide sequence ID" value="NZ_AVPL01000084.1"/>
</dbReference>
<dbReference type="eggNOG" id="COG0582">
    <property type="taxonomic scope" value="Bacteria"/>
</dbReference>
<dbReference type="InterPro" id="IPR010998">
    <property type="entry name" value="Integrase_recombinase_N"/>
</dbReference>
<reference evidence="5 6" key="1">
    <citation type="submission" date="2013-08" db="EMBL/GenBank/DDBJ databases">
        <title>The genome sequence of Knoellia aerolata.</title>
        <authorList>
            <person name="Zhu W."/>
            <person name="Wang G."/>
        </authorList>
    </citation>
    <scope>NUCLEOTIDE SEQUENCE [LARGE SCALE GENOMIC DNA]</scope>
    <source>
        <strain evidence="5 6">DSM 18566</strain>
    </source>
</reference>
<keyword evidence="2" id="KW-0238">DNA-binding</keyword>
<feature type="domain" description="Tyr recombinase" evidence="4">
    <location>
        <begin position="195"/>
        <end position="394"/>
    </location>
</feature>
<dbReference type="PANTHER" id="PTHR30349:SF91">
    <property type="entry name" value="INTA PROTEIN"/>
    <property type="match status" value="1"/>
</dbReference>
<dbReference type="Pfam" id="PF00589">
    <property type="entry name" value="Phage_integrase"/>
    <property type="match status" value="1"/>
</dbReference>
<evidence type="ECO:0000259" key="4">
    <source>
        <dbReference type="PROSITE" id="PS51898"/>
    </source>
</evidence>
<dbReference type="PROSITE" id="PS51898">
    <property type="entry name" value="TYR_RECOMBINASE"/>
    <property type="match status" value="1"/>
</dbReference>
<evidence type="ECO:0000313" key="6">
    <source>
        <dbReference type="Proteomes" id="UP000030013"/>
    </source>
</evidence>
<dbReference type="Gene3D" id="1.10.443.10">
    <property type="entry name" value="Intergrase catalytic core"/>
    <property type="match status" value="1"/>
</dbReference>
<name>A0A0A0JQF0_9MICO</name>
<keyword evidence="1" id="KW-0229">DNA integration</keyword>
<dbReference type="Gene3D" id="1.10.150.130">
    <property type="match status" value="1"/>
</dbReference>
<evidence type="ECO:0000313" key="5">
    <source>
        <dbReference type="EMBL" id="KGN38939.1"/>
    </source>
</evidence>
<sequence length="403" mass="45839">MSRRANGEGSIYLYRNGFAAHVWIVTPKGRRQRKTVYGKTRPEVHDKWLRLHEQARRGPMVPVSPRLRDFLERWLEETVRPTLSPATTSNYEMFSRLYIVPDLGDRKLDKLVVRDVQVWVNTLRVRCQCCFQGKDAARPEPQCCALGACCHEVASDWTVHQAWRMLRGALTQAMREELIFRNVAALVRVPMPRSKKIPVWTVDEARRFLESARADGDPMYAGYVLLLTLGLRRGEMLGLAWEDVDLEQGEALIAWQVQRVDGSLLRRHTKTPSSDAPLPLPEIAVRALERHRVEEARRRLAAGDMWGDCGLVFTTRLGDPVDPRNFHRDFKLRAAKAGVPVVPIRSTRRTCASLLVALDVHPRVAMAVLRHSRIALTMEIYSQVSSTSTRDALKRLGTELSGP</sequence>
<proteinExistence type="predicted"/>
<dbReference type="AlphaFoldDB" id="A0A0A0JQF0"/>
<dbReference type="InterPro" id="IPR050090">
    <property type="entry name" value="Tyrosine_recombinase_XerCD"/>
</dbReference>
<dbReference type="PANTHER" id="PTHR30349">
    <property type="entry name" value="PHAGE INTEGRASE-RELATED"/>
    <property type="match status" value="1"/>
</dbReference>
<dbReference type="GO" id="GO:0003677">
    <property type="term" value="F:DNA binding"/>
    <property type="evidence" value="ECO:0007669"/>
    <property type="project" value="UniProtKB-KW"/>
</dbReference>
<dbReference type="STRING" id="1385519.N801_19775"/>
<accession>A0A0A0JQF0</accession>
<dbReference type="Proteomes" id="UP000030013">
    <property type="component" value="Unassembled WGS sequence"/>
</dbReference>
<dbReference type="InterPro" id="IPR011010">
    <property type="entry name" value="DNA_brk_join_enz"/>
</dbReference>
<dbReference type="GO" id="GO:0015074">
    <property type="term" value="P:DNA integration"/>
    <property type="evidence" value="ECO:0007669"/>
    <property type="project" value="UniProtKB-KW"/>
</dbReference>
<protein>
    <submittedName>
        <fullName evidence="5">Integrase</fullName>
    </submittedName>
</protein>
<keyword evidence="6" id="KW-1185">Reference proteome</keyword>
<dbReference type="EMBL" id="AVPL01000084">
    <property type="protein sequence ID" value="KGN38939.1"/>
    <property type="molecule type" value="Genomic_DNA"/>
</dbReference>
<evidence type="ECO:0000256" key="3">
    <source>
        <dbReference type="ARBA" id="ARBA00023172"/>
    </source>
</evidence>
<dbReference type="GO" id="GO:0006310">
    <property type="term" value="P:DNA recombination"/>
    <property type="evidence" value="ECO:0007669"/>
    <property type="project" value="UniProtKB-KW"/>
</dbReference>
<dbReference type="Pfam" id="PF14659">
    <property type="entry name" value="Phage_int_SAM_3"/>
    <property type="match status" value="1"/>
</dbReference>
<gene>
    <name evidence="5" type="ORF">N801_19775</name>
</gene>
<dbReference type="SUPFAM" id="SSF56349">
    <property type="entry name" value="DNA breaking-rejoining enzymes"/>
    <property type="match status" value="1"/>
</dbReference>
<comment type="caution">
    <text evidence="5">The sequence shown here is derived from an EMBL/GenBank/DDBJ whole genome shotgun (WGS) entry which is preliminary data.</text>
</comment>
<dbReference type="InterPro" id="IPR002104">
    <property type="entry name" value="Integrase_catalytic"/>
</dbReference>
<dbReference type="OrthoDB" id="1822491at2"/>
<dbReference type="InterPro" id="IPR013762">
    <property type="entry name" value="Integrase-like_cat_sf"/>
</dbReference>
<evidence type="ECO:0000256" key="2">
    <source>
        <dbReference type="ARBA" id="ARBA00023125"/>
    </source>
</evidence>
<dbReference type="InterPro" id="IPR004107">
    <property type="entry name" value="Integrase_SAM-like_N"/>
</dbReference>
<keyword evidence="3" id="KW-0233">DNA recombination</keyword>
<evidence type="ECO:0000256" key="1">
    <source>
        <dbReference type="ARBA" id="ARBA00022908"/>
    </source>
</evidence>